<dbReference type="InterPro" id="IPR050155">
    <property type="entry name" value="HAD-like_hydrolase_sf"/>
</dbReference>
<evidence type="ECO:0000256" key="1">
    <source>
        <dbReference type="ARBA" id="ARBA00000830"/>
    </source>
</evidence>
<dbReference type="EC" id="3.1.3.18" evidence="4"/>
<protein>
    <recommendedName>
        <fullName evidence="4">phosphoglycolate phosphatase</fullName>
        <ecNumber evidence="4">3.1.3.18</ecNumber>
    </recommendedName>
</protein>
<dbReference type="Gene3D" id="3.40.50.1000">
    <property type="entry name" value="HAD superfamily/HAD-like"/>
    <property type="match status" value="1"/>
</dbReference>
<reference evidence="5" key="1">
    <citation type="submission" date="2024-07" db="EMBL/GenBank/DDBJ databases">
        <title>Complete genome sequence of Verrucomicrobiaceae bacterium NT6N.</title>
        <authorList>
            <person name="Huang C."/>
            <person name="Takami H."/>
            <person name="Hamasaki K."/>
        </authorList>
    </citation>
    <scope>NUCLEOTIDE SEQUENCE</scope>
    <source>
        <strain evidence="5">NT6N</strain>
    </source>
</reference>
<evidence type="ECO:0000256" key="2">
    <source>
        <dbReference type="ARBA" id="ARBA00004818"/>
    </source>
</evidence>
<comment type="catalytic activity">
    <reaction evidence="1">
        <text>2-phosphoglycolate + H2O = glycolate + phosphate</text>
        <dbReference type="Rhea" id="RHEA:14369"/>
        <dbReference type="ChEBI" id="CHEBI:15377"/>
        <dbReference type="ChEBI" id="CHEBI:29805"/>
        <dbReference type="ChEBI" id="CHEBI:43474"/>
        <dbReference type="ChEBI" id="CHEBI:58033"/>
        <dbReference type="EC" id="3.1.3.18"/>
    </reaction>
</comment>
<dbReference type="EMBL" id="AP026866">
    <property type="protein sequence ID" value="BDS08094.1"/>
    <property type="molecule type" value="Genomic_DNA"/>
</dbReference>
<dbReference type="SUPFAM" id="SSF56784">
    <property type="entry name" value="HAD-like"/>
    <property type="match status" value="1"/>
</dbReference>
<name>A0AAT9FQ20_9BACT</name>
<dbReference type="InterPro" id="IPR036412">
    <property type="entry name" value="HAD-like_sf"/>
</dbReference>
<proteinExistence type="inferred from homology"/>
<gene>
    <name evidence="5" type="ORF">NT6N_31340</name>
</gene>
<dbReference type="InterPro" id="IPR041492">
    <property type="entry name" value="HAD_2"/>
</dbReference>
<dbReference type="GO" id="GO:0008967">
    <property type="term" value="F:phosphoglycolate phosphatase activity"/>
    <property type="evidence" value="ECO:0007669"/>
    <property type="project" value="UniProtKB-EC"/>
</dbReference>
<comment type="similarity">
    <text evidence="3">Belongs to the HAD-like hydrolase superfamily. CbbY/CbbZ/Gph/YieH family.</text>
</comment>
<evidence type="ECO:0000256" key="4">
    <source>
        <dbReference type="ARBA" id="ARBA00013078"/>
    </source>
</evidence>
<dbReference type="Gene3D" id="1.10.150.240">
    <property type="entry name" value="Putative phosphatase, domain 2"/>
    <property type="match status" value="1"/>
</dbReference>
<evidence type="ECO:0000256" key="3">
    <source>
        <dbReference type="ARBA" id="ARBA00006171"/>
    </source>
</evidence>
<dbReference type="PANTHER" id="PTHR43434">
    <property type="entry name" value="PHOSPHOGLYCOLATE PHOSPHATASE"/>
    <property type="match status" value="1"/>
</dbReference>
<sequence>MKDKIHHYENWIFDWSGTLVDDLAMVLDATNHVLEVYGKPSMTRDDFKQQFRLPYIGFYEEILPNVPLPELEDHFRTGFANSAAAGVISPMLPYAFEFLEFLHKRNVRMFILSSMDAQAFDSHAVELGVDHFFEATYAGVLDKRERIHLMLESHQLEADKTVFLGDMTHDIETARHGGVGSIALLTGYQNEQQLLSVDPDYLARDLAELRSMLETPPTLIQ</sequence>
<dbReference type="InterPro" id="IPR023214">
    <property type="entry name" value="HAD_sf"/>
</dbReference>
<dbReference type="GO" id="GO:0005829">
    <property type="term" value="C:cytosol"/>
    <property type="evidence" value="ECO:0007669"/>
    <property type="project" value="TreeGrafter"/>
</dbReference>
<dbReference type="SFLD" id="SFLDS00003">
    <property type="entry name" value="Haloacid_Dehalogenase"/>
    <property type="match status" value="1"/>
</dbReference>
<dbReference type="AlphaFoldDB" id="A0AAT9FQ20"/>
<evidence type="ECO:0000313" key="5">
    <source>
        <dbReference type="EMBL" id="BDS08094.1"/>
    </source>
</evidence>
<dbReference type="InterPro" id="IPR023198">
    <property type="entry name" value="PGP-like_dom2"/>
</dbReference>
<dbReference type="KEGG" id="osu:NT6N_31340"/>
<comment type="pathway">
    <text evidence="2">Organic acid metabolism; glycolate biosynthesis; glycolate from 2-phosphoglycolate: step 1/1.</text>
</comment>
<accession>A0AAT9FQ20</accession>
<dbReference type="SFLD" id="SFLDG01129">
    <property type="entry name" value="C1.5:_HAD__Beta-PGM__Phosphata"/>
    <property type="match status" value="1"/>
</dbReference>
<dbReference type="PANTHER" id="PTHR43434:SF1">
    <property type="entry name" value="PHOSPHOGLYCOLATE PHOSPHATASE"/>
    <property type="match status" value="1"/>
</dbReference>
<dbReference type="Pfam" id="PF13419">
    <property type="entry name" value="HAD_2"/>
    <property type="match status" value="1"/>
</dbReference>
<organism evidence="5">
    <name type="scientific">Oceaniferula spumae</name>
    <dbReference type="NCBI Taxonomy" id="2979115"/>
    <lineage>
        <taxon>Bacteria</taxon>
        <taxon>Pseudomonadati</taxon>
        <taxon>Verrucomicrobiota</taxon>
        <taxon>Verrucomicrobiia</taxon>
        <taxon>Verrucomicrobiales</taxon>
        <taxon>Verrucomicrobiaceae</taxon>
        <taxon>Oceaniferula</taxon>
    </lineage>
</organism>
<dbReference type="GO" id="GO:0006281">
    <property type="term" value="P:DNA repair"/>
    <property type="evidence" value="ECO:0007669"/>
    <property type="project" value="TreeGrafter"/>
</dbReference>
<dbReference type="InterPro" id="IPR006439">
    <property type="entry name" value="HAD-SF_hydro_IA"/>
</dbReference>
<dbReference type="NCBIfam" id="TIGR01549">
    <property type="entry name" value="HAD-SF-IA-v1"/>
    <property type="match status" value="1"/>
</dbReference>